<evidence type="ECO:0000313" key="1">
    <source>
        <dbReference type="EMBL" id="WKA06188.1"/>
    </source>
</evidence>
<gene>
    <name evidence="1" type="ORF">VitviT2T_024103</name>
</gene>
<organism evidence="1 2">
    <name type="scientific">Vitis vinifera</name>
    <name type="common">Grape</name>
    <dbReference type="NCBI Taxonomy" id="29760"/>
    <lineage>
        <taxon>Eukaryota</taxon>
        <taxon>Viridiplantae</taxon>
        <taxon>Streptophyta</taxon>
        <taxon>Embryophyta</taxon>
        <taxon>Tracheophyta</taxon>
        <taxon>Spermatophyta</taxon>
        <taxon>Magnoliopsida</taxon>
        <taxon>eudicotyledons</taxon>
        <taxon>Gunneridae</taxon>
        <taxon>Pentapetalae</taxon>
        <taxon>rosids</taxon>
        <taxon>Vitales</taxon>
        <taxon>Vitaceae</taxon>
        <taxon>Viteae</taxon>
        <taxon>Vitis</taxon>
    </lineage>
</organism>
<proteinExistence type="predicted"/>
<evidence type="ECO:0000313" key="2">
    <source>
        <dbReference type="Proteomes" id="UP001227230"/>
    </source>
</evidence>
<reference evidence="1 2" key="1">
    <citation type="journal article" date="2023" name="Hortic Res">
        <title>The complete reference genome for grapevine (Vitis vinifera L.) genetics and breeding.</title>
        <authorList>
            <person name="Shi X."/>
            <person name="Cao S."/>
            <person name="Wang X."/>
            <person name="Huang S."/>
            <person name="Wang Y."/>
            <person name="Liu Z."/>
            <person name="Liu W."/>
            <person name="Leng X."/>
            <person name="Peng Y."/>
            <person name="Wang N."/>
            <person name="Wang Y."/>
            <person name="Ma Z."/>
            <person name="Xu X."/>
            <person name="Zhang F."/>
            <person name="Xue H."/>
            <person name="Zhong H."/>
            <person name="Wang Y."/>
            <person name="Zhang K."/>
            <person name="Velt A."/>
            <person name="Avia K."/>
            <person name="Holtgrawe D."/>
            <person name="Grimplet J."/>
            <person name="Matus J.T."/>
            <person name="Ware D."/>
            <person name="Wu X."/>
            <person name="Wang H."/>
            <person name="Liu C."/>
            <person name="Fang Y."/>
            <person name="Rustenholz C."/>
            <person name="Cheng Z."/>
            <person name="Xiao H."/>
            <person name="Zhou Y."/>
        </authorList>
    </citation>
    <scope>NUCLEOTIDE SEQUENCE [LARGE SCALE GENOMIC DNA]</scope>
    <source>
        <strain evidence="2">cv. Pinot noir / PN40024</strain>
        <tissue evidence="1">Leaf</tissue>
    </source>
</reference>
<sequence length="125" mass="13936">MEPANHHHRRRRLPFHQDLRLVAATAARPAAPTVAAATQAQVEAATPILFLHFITTVIDMQAPFLTANLLPINHPSNFLKMRWRHPLISMVDILGYGSCWWAPKALSCGPKLLHVGFKPHPLSLS</sequence>
<keyword evidence="2" id="KW-1185">Reference proteome</keyword>
<name>A0ABY9DEQ9_VITVI</name>
<dbReference type="EMBL" id="CP126663">
    <property type="protein sequence ID" value="WKA06188.1"/>
    <property type="molecule type" value="Genomic_DNA"/>
</dbReference>
<protein>
    <submittedName>
        <fullName evidence="1">Uncharacterized protein</fullName>
    </submittedName>
</protein>
<accession>A0ABY9DEQ9</accession>
<dbReference type="Proteomes" id="UP001227230">
    <property type="component" value="Chromosome 16"/>
</dbReference>